<dbReference type="EMBL" id="JAOL01000105">
    <property type="protein sequence ID" value="EUA90421.1"/>
    <property type="molecule type" value="Genomic_DNA"/>
</dbReference>
<gene>
    <name evidence="1" type="ORF">I551_3154</name>
</gene>
<evidence type="ECO:0000313" key="2">
    <source>
        <dbReference type="Proteomes" id="UP000020681"/>
    </source>
</evidence>
<protein>
    <submittedName>
        <fullName evidence="1">Uncharacterized protein</fullName>
    </submittedName>
</protein>
<organism evidence="1 2">
    <name type="scientific">Mycobacterium ulcerans str. Harvey</name>
    <dbReference type="NCBI Taxonomy" id="1299332"/>
    <lineage>
        <taxon>Bacteria</taxon>
        <taxon>Bacillati</taxon>
        <taxon>Actinomycetota</taxon>
        <taxon>Actinomycetes</taxon>
        <taxon>Mycobacteriales</taxon>
        <taxon>Mycobacteriaceae</taxon>
        <taxon>Mycobacterium</taxon>
        <taxon>Mycobacterium ulcerans group</taxon>
    </lineage>
</organism>
<proteinExistence type="predicted"/>
<name>A0ABP3AKQ9_MYCUL</name>
<dbReference type="Proteomes" id="UP000020681">
    <property type="component" value="Unassembled WGS sequence"/>
</dbReference>
<comment type="caution">
    <text evidence="1">The sequence shown here is derived from an EMBL/GenBank/DDBJ whole genome shotgun (WGS) entry which is preliminary data.</text>
</comment>
<keyword evidence="2" id="KW-1185">Reference proteome</keyword>
<accession>A0ABP3AKQ9</accession>
<sequence>MDIPQPTGGLRIAGRPYHLAPMTRRLRSYAIAFIAGRP</sequence>
<evidence type="ECO:0000313" key="1">
    <source>
        <dbReference type="EMBL" id="EUA90421.1"/>
    </source>
</evidence>
<reference evidence="1 2" key="1">
    <citation type="submission" date="2014-01" db="EMBL/GenBank/DDBJ databases">
        <authorList>
            <person name="Dobos K."/>
            <person name="Lenaerts A."/>
            <person name="Ordway D."/>
            <person name="DeGroote M.A."/>
            <person name="Parker T."/>
            <person name="Sizemore C."/>
            <person name="Tallon L.J."/>
            <person name="Sadzewicz L.K."/>
            <person name="Sengamalay N."/>
            <person name="Fraser C.M."/>
            <person name="Hine E."/>
            <person name="Shefchek K.A."/>
            <person name="Das S.P."/>
            <person name="Tettelin H."/>
        </authorList>
    </citation>
    <scope>NUCLEOTIDE SEQUENCE [LARGE SCALE GENOMIC DNA]</scope>
    <source>
        <strain evidence="1 2">Harvey</strain>
    </source>
</reference>